<dbReference type="InterPro" id="IPR027417">
    <property type="entry name" value="P-loop_NTPase"/>
</dbReference>
<evidence type="ECO:0000313" key="3">
    <source>
        <dbReference type="EMBL" id="SCB52086.1"/>
    </source>
</evidence>
<dbReference type="Pfam" id="PF20703">
    <property type="entry name" value="nSTAND1"/>
    <property type="match status" value="1"/>
</dbReference>
<organism evidence="3 4">
    <name type="scientific">Bradyrhizobium shewense</name>
    <dbReference type="NCBI Taxonomy" id="1761772"/>
    <lineage>
        <taxon>Bacteria</taxon>
        <taxon>Pseudomonadati</taxon>
        <taxon>Pseudomonadota</taxon>
        <taxon>Alphaproteobacteria</taxon>
        <taxon>Hyphomicrobiales</taxon>
        <taxon>Nitrobacteraceae</taxon>
        <taxon>Bradyrhizobium</taxon>
    </lineage>
</organism>
<evidence type="ECO:0000313" key="4">
    <source>
        <dbReference type="Proteomes" id="UP000199184"/>
    </source>
</evidence>
<feature type="transmembrane region" description="Helical" evidence="1">
    <location>
        <begin position="66"/>
        <end position="87"/>
    </location>
</feature>
<feature type="transmembrane region" description="Helical" evidence="1">
    <location>
        <begin position="36"/>
        <end position="60"/>
    </location>
</feature>
<feature type="domain" description="Novel STAND NTPase 1" evidence="2">
    <location>
        <begin position="107"/>
        <end position="478"/>
    </location>
</feature>
<accession>A0A1C3XJ47</accession>
<name>A0A1C3XJ47_9BRAD</name>
<dbReference type="RefSeq" id="WP_129590969.1">
    <property type="nucleotide sequence ID" value="NZ_FMAI01000016.1"/>
</dbReference>
<keyword evidence="4" id="KW-1185">Reference proteome</keyword>
<keyword evidence="1" id="KW-0812">Transmembrane</keyword>
<dbReference type="Proteomes" id="UP000199184">
    <property type="component" value="Unassembled WGS sequence"/>
</dbReference>
<dbReference type="InterPro" id="IPR049052">
    <property type="entry name" value="nSTAND1"/>
</dbReference>
<keyword evidence="1" id="KW-1133">Transmembrane helix</keyword>
<sequence>MGAINLNDISGTVGKTEASFVWLIRDVWRGTWFRRLILLFVLCVLLGNPKVAGQVASLLIETLPSWYTLAWAIANVLLFALCFIVGVRTIPPRELPPSPIVNDGVVRGLLPFNKENGELFAQLGRAIELQRIIASLRDPDYRFGILVGASGTGKTSFLRAGLLPYMEENKMAATYVELSDEDPMISIKRGFASQGQTAPSGFLLLDQFEQFFLHQATADDRRPLVEAINAWYRRDSGVRILIAIRAEDAWQMLEIQETVNYQLSNQNYFKLSKFSPAQAVEVLKILCQKAGIDFDPVFAAKIVDKEFLDAEDGLVSPVNLGIVVLVLATGRRQFTEEGFSTQQGGIDGVLEEWLGSQVEAARYQGLEGIVVRVLAALCDFDRNRRAGILSADKIAERLGGDVTPNRVHDALRWLKSRNVRLVVAAGQRSSGTAGYQLAHERLIPAIRKLAGTLFDDASRANDLLERRTRAWVGNNRKSRFLLTFFEDVRVERQRPYLIWGENRQDKEEFLRRSRVRWRFRGAMLAAVLLVAVVGYGAWTLNPVQRSYLRWELSRLARIYPTSNSAVALAAGGYSSAAQEVAGKVDADDPDDLPNALSDTATTSANAGLASGNESLIQTGLGIARGIEDDEIRTATLSKIAISMQMAATATGKKSYSDQALTLADSLNEGDWRKDFSIALAHAVVVTGDKALLQRAKSFADGPTEVPWQVARAIFKLGLSSNDTDLLAEGQKLIAPLRYTEASAALRAMAQDAAKAEKTKLANDLLIRDWTMASSLKPKERSEALGQIILLLTQLGLAAKDQAMLENAKAKAAKLSDEDRDDAMHQVAKAIASYGLAVGDDVLITGSQDYAEQIGDKETRGEALQDIAVMMAISANIKKNARLLERAQELAGRVRWKERPWERWKIAIGAGDTKMAQRLLTDSIKYINVNYQGHGWQPEFLYISGAMQAVGSAFRDPTLLMLALDQVNSFDSSIRIEPLIDLSGELAKVGEIAKAKDVLEKALLETERLRSETYYSRMTSITERMVKLGDLKRAREIAESAGGSTVPALLSAIVLTEVSQTYPLFLTLNPPKESKK</sequence>
<evidence type="ECO:0000256" key="1">
    <source>
        <dbReference type="SAM" id="Phobius"/>
    </source>
</evidence>
<reference evidence="4" key="1">
    <citation type="submission" date="2016-08" db="EMBL/GenBank/DDBJ databases">
        <authorList>
            <person name="Varghese N."/>
            <person name="Submissions Spin"/>
        </authorList>
    </citation>
    <scope>NUCLEOTIDE SEQUENCE [LARGE SCALE GENOMIC DNA]</scope>
    <source>
        <strain evidence="4">ERR11</strain>
    </source>
</reference>
<feature type="transmembrane region" description="Helical" evidence="1">
    <location>
        <begin position="519"/>
        <end position="538"/>
    </location>
</feature>
<dbReference type="SUPFAM" id="SSF52540">
    <property type="entry name" value="P-loop containing nucleoside triphosphate hydrolases"/>
    <property type="match status" value="1"/>
</dbReference>
<dbReference type="AlphaFoldDB" id="A0A1C3XJ47"/>
<gene>
    <name evidence="3" type="ORF">GA0061098_1016157</name>
</gene>
<keyword evidence="1" id="KW-0472">Membrane</keyword>
<proteinExistence type="predicted"/>
<dbReference type="EMBL" id="FMAI01000016">
    <property type="protein sequence ID" value="SCB52086.1"/>
    <property type="molecule type" value="Genomic_DNA"/>
</dbReference>
<protein>
    <recommendedName>
        <fullName evidence="2">Novel STAND NTPase 1 domain-containing protein</fullName>
    </recommendedName>
</protein>
<evidence type="ECO:0000259" key="2">
    <source>
        <dbReference type="Pfam" id="PF20703"/>
    </source>
</evidence>